<keyword evidence="5" id="KW-0573">Peptidoglycan synthesis</keyword>
<evidence type="ECO:0000256" key="8">
    <source>
        <dbReference type="PIRSR" id="PIRSR618044-2"/>
    </source>
</evidence>
<accession>A0A934MIX6</accession>
<dbReference type="PANTHER" id="PTHR21581:SF6">
    <property type="entry name" value="TRAFFICKING PROTEIN PARTICLE COMPLEX SUBUNIT 12"/>
    <property type="match status" value="1"/>
</dbReference>
<evidence type="ECO:0000256" key="6">
    <source>
        <dbReference type="ARBA" id="ARBA00023316"/>
    </source>
</evidence>
<keyword evidence="6" id="KW-0961">Cell wall biogenesis/degradation</keyword>
<dbReference type="Proteomes" id="UP000609531">
    <property type="component" value="Unassembled WGS sequence"/>
</dbReference>
<protein>
    <submittedName>
        <fullName evidence="12">D-alanyl-D-alanine carboxypeptidase</fullName>
    </submittedName>
</protein>
<dbReference type="AlphaFoldDB" id="A0A934MIX6"/>
<evidence type="ECO:0000256" key="1">
    <source>
        <dbReference type="ARBA" id="ARBA00007164"/>
    </source>
</evidence>
<feature type="active site" evidence="7">
    <location>
        <position position="135"/>
    </location>
</feature>
<comment type="similarity">
    <text evidence="1 9">Belongs to the peptidase S11 family.</text>
</comment>
<evidence type="ECO:0000313" key="13">
    <source>
        <dbReference type="Proteomes" id="UP000609531"/>
    </source>
</evidence>
<dbReference type="GO" id="GO:0009002">
    <property type="term" value="F:serine-type D-Ala-D-Ala carboxypeptidase activity"/>
    <property type="evidence" value="ECO:0007669"/>
    <property type="project" value="InterPro"/>
</dbReference>
<keyword evidence="12" id="KW-0121">Carboxypeptidase</keyword>
<dbReference type="InterPro" id="IPR012338">
    <property type="entry name" value="Beta-lactam/transpept-like"/>
</dbReference>
<evidence type="ECO:0000256" key="3">
    <source>
        <dbReference type="ARBA" id="ARBA00022801"/>
    </source>
</evidence>
<dbReference type="GO" id="GO:0006508">
    <property type="term" value="P:proteolysis"/>
    <property type="evidence" value="ECO:0007669"/>
    <property type="project" value="InterPro"/>
</dbReference>
<dbReference type="Gene3D" id="3.40.710.10">
    <property type="entry name" value="DD-peptidase/beta-lactamase superfamily"/>
    <property type="match status" value="1"/>
</dbReference>
<evidence type="ECO:0000256" key="9">
    <source>
        <dbReference type="RuleBase" id="RU004016"/>
    </source>
</evidence>
<evidence type="ECO:0000256" key="5">
    <source>
        <dbReference type="ARBA" id="ARBA00022984"/>
    </source>
</evidence>
<dbReference type="GO" id="GO:0009252">
    <property type="term" value="P:peptidoglycan biosynthetic process"/>
    <property type="evidence" value="ECO:0007669"/>
    <property type="project" value="UniProtKB-KW"/>
</dbReference>
<keyword evidence="3" id="KW-0378">Hydrolase</keyword>
<dbReference type="GO" id="GO:0008360">
    <property type="term" value="P:regulation of cell shape"/>
    <property type="evidence" value="ECO:0007669"/>
    <property type="project" value="UniProtKB-KW"/>
</dbReference>
<reference evidence="12" key="1">
    <citation type="submission" date="2020-12" db="EMBL/GenBank/DDBJ databases">
        <title>Bacterial taxonomy.</title>
        <authorList>
            <person name="Pan X."/>
        </authorList>
    </citation>
    <scope>NUCLEOTIDE SEQUENCE</scope>
    <source>
        <strain evidence="12">B2012</strain>
    </source>
</reference>
<comment type="caution">
    <text evidence="12">The sequence shown here is derived from an EMBL/GenBank/DDBJ whole genome shotgun (WGS) entry which is preliminary data.</text>
</comment>
<sequence length="308" mass="32761">MRRLAIVFVVALLAACSSAPKEEASRPSTAALPAEPLADVDPDVVPRAYAGIVVDARTGQILYQEAARSLRYPASLTKMMTLYLLFEQLDAGRLTPASPLSVSEEAASRPPAKLGVKAGTAITVDTAARALAVRSANDVAVVIAENLAGSEENFARAMTAKARSLGMARTNFVNASGLPDPLQYTTAQDMAILGKALSESFPRWFGYFQTEKISYNGRTWRNTNKLLGKVPGVEGIKTGYIRDSGFNLVTSVRRGGKHIIAVVIGGRTGASRNKKMEELIETYMPKASGGGIGSLFGMEAAAHVSLLR</sequence>
<evidence type="ECO:0000313" key="12">
    <source>
        <dbReference type="EMBL" id="MBJ3778345.1"/>
    </source>
</evidence>
<feature type="domain" description="Peptidase S11 D-alanyl-D-alanine carboxypeptidase A N-terminal" evidence="11">
    <location>
        <begin position="47"/>
        <end position="267"/>
    </location>
</feature>
<dbReference type="PANTHER" id="PTHR21581">
    <property type="entry name" value="D-ALANYL-D-ALANINE CARBOXYPEPTIDASE"/>
    <property type="match status" value="1"/>
</dbReference>
<name>A0A934MIX6_9HYPH</name>
<keyword evidence="4" id="KW-0133">Cell shape</keyword>
<evidence type="ECO:0000256" key="4">
    <source>
        <dbReference type="ARBA" id="ARBA00022960"/>
    </source>
</evidence>
<evidence type="ECO:0000259" key="11">
    <source>
        <dbReference type="Pfam" id="PF00768"/>
    </source>
</evidence>
<dbReference type="EMBL" id="JAEKJA010000026">
    <property type="protein sequence ID" value="MBJ3778345.1"/>
    <property type="molecule type" value="Genomic_DNA"/>
</dbReference>
<dbReference type="PRINTS" id="PR00725">
    <property type="entry name" value="DADACBPTASE1"/>
</dbReference>
<feature type="signal peptide" evidence="10">
    <location>
        <begin position="1"/>
        <end position="19"/>
    </location>
</feature>
<evidence type="ECO:0000256" key="10">
    <source>
        <dbReference type="SAM" id="SignalP"/>
    </source>
</evidence>
<evidence type="ECO:0000256" key="2">
    <source>
        <dbReference type="ARBA" id="ARBA00022729"/>
    </source>
</evidence>
<organism evidence="12 13">
    <name type="scientific">Acuticoccus mangrovi</name>
    <dbReference type="NCBI Taxonomy" id="2796142"/>
    <lineage>
        <taxon>Bacteria</taxon>
        <taxon>Pseudomonadati</taxon>
        <taxon>Pseudomonadota</taxon>
        <taxon>Alphaproteobacteria</taxon>
        <taxon>Hyphomicrobiales</taxon>
        <taxon>Amorphaceae</taxon>
        <taxon>Acuticoccus</taxon>
    </lineage>
</organism>
<evidence type="ECO:0000256" key="7">
    <source>
        <dbReference type="PIRSR" id="PIRSR618044-1"/>
    </source>
</evidence>
<feature type="chain" id="PRO_5036819960" evidence="10">
    <location>
        <begin position="20"/>
        <end position="308"/>
    </location>
</feature>
<gene>
    <name evidence="12" type="ORF">JCR33_21780</name>
</gene>
<dbReference type="GO" id="GO:0071555">
    <property type="term" value="P:cell wall organization"/>
    <property type="evidence" value="ECO:0007669"/>
    <property type="project" value="UniProtKB-KW"/>
</dbReference>
<dbReference type="InterPro" id="IPR018044">
    <property type="entry name" value="Peptidase_S11"/>
</dbReference>
<feature type="active site" description="Acyl-ester intermediate" evidence="7">
    <location>
        <position position="75"/>
    </location>
</feature>
<feature type="active site" description="Proton acceptor" evidence="7">
    <location>
        <position position="78"/>
    </location>
</feature>
<dbReference type="RefSeq" id="WP_198884242.1">
    <property type="nucleotide sequence ID" value="NZ_JAEKJA010000026.1"/>
</dbReference>
<proteinExistence type="inferred from homology"/>
<dbReference type="SUPFAM" id="SSF56601">
    <property type="entry name" value="beta-lactamase/transpeptidase-like"/>
    <property type="match status" value="1"/>
</dbReference>
<keyword evidence="2 10" id="KW-0732">Signal</keyword>
<feature type="binding site" evidence="8">
    <location>
        <position position="237"/>
    </location>
    <ligand>
        <name>substrate</name>
    </ligand>
</feature>
<dbReference type="InterPro" id="IPR001967">
    <property type="entry name" value="Peptidase_S11_N"/>
</dbReference>
<dbReference type="Pfam" id="PF00768">
    <property type="entry name" value="Peptidase_S11"/>
    <property type="match status" value="1"/>
</dbReference>
<keyword evidence="12" id="KW-0645">Protease</keyword>
<keyword evidence="13" id="KW-1185">Reference proteome</keyword>
<dbReference type="PROSITE" id="PS51257">
    <property type="entry name" value="PROKAR_LIPOPROTEIN"/>
    <property type="match status" value="1"/>
</dbReference>